<dbReference type="NCBIfam" id="NF006733">
    <property type="entry name" value="PRK09264.1"/>
    <property type="match status" value="1"/>
</dbReference>
<evidence type="ECO:0000256" key="4">
    <source>
        <dbReference type="ARBA" id="ARBA00022679"/>
    </source>
</evidence>
<dbReference type="PIRSF" id="PIRSF000521">
    <property type="entry name" value="Transaminase_4ab_Lys_Orn"/>
    <property type="match status" value="1"/>
</dbReference>
<comment type="caution">
    <text evidence="8">The sequence shown here is derived from an EMBL/GenBank/DDBJ whole genome shotgun (WGS) entry which is preliminary data.</text>
</comment>
<dbReference type="GO" id="GO:0045303">
    <property type="term" value="F:diaminobutyrate-2-oxoglutarate transaminase activity"/>
    <property type="evidence" value="ECO:0007669"/>
    <property type="project" value="UniProtKB-EC"/>
</dbReference>
<evidence type="ECO:0000256" key="6">
    <source>
        <dbReference type="RuleBase" id="RU003560"/>
    </source>
</evidence>
<dbReference type="InterPro" id="IPR012773">
    <property type="entry name" value="Ectoine_EctB"/>
</dbReference>
<keyword evidence="3 7" id="KW-0032">Aminotransferase</keyword>
<dbReference type="STRING" id="197479.BFW38_07300"/>
<evidence type="ECO:0000256" key="1">
    <source>
        <dbReference type="ARBA" id="ARBA00001933"/>
    </source>
</evidence>
<dbReference type="PANTHER" id="PTHR43552:SF2">
    <property type="entry name" value="DIAMINOBUTYRATE--2-OXOGLUTARATE TRANSAMINASE"/>
    <property type="match status" value="1"/>
</dbReference>
<comment type="catalytic activity">
    <reaction evidence="7">
        <text>L-2,4-diaminobutanoate + 2-oxoglutarate = L-aspartate 4-semialdehyde + L-glutamate</text>
        <dbReference type="Rhea" id="RHEA:11160"/>
        <dbReference type="ChEBI" id="CHEBI:16810"/>
        <dbReference type="ChEBI" id="CHEBI:29985"/>
        <dbReference type="ChEBI" id="CHEBI:58761"/>
        <dbReference type="ChEBI" id="CHEBI:537519"/>
        <dbReference type="EC" id="2.6.1.76"/>
    </reaction>
</comment>
<comment type="cofactor">
    <cofactor evidence="1 7">
        <name>pyridoxal 5'-phosphate</name>
        <dbReference type="ChEBI" id="CHEBI:597326"/>
    </cofactor>
</comment>
<comment type="pathway">
    <text evidence="7">Amine and polyamine biosynthesis; ectoine biosynthesis; L-ectoine from L-aspartate 4-semialdehyde: step 1/3.</text>
</comment>
<dbReference type="CDD" id="cd00610">
    <property type="entry name" value="OAT_like"/>
    <property type="match status" value="1"/>
</dbReference>
<comment type="function">
    <text evidence="7">Catalyzes reversively the conversion of L-aspartate beta-semialdehyde (ASA) to L-2,4-diaminobutyrate (DABA) by transamination with L-glutamate.</text>
</comment>
<dbReference type="GO" id="GO:0047307">
    <property type="term" value="F:diaminobutyrate-pyruvate transaminase activity"/>
    <property type="evidence" value="ECO:0007669"/>
    <property type="project" value="InterPro"/>
</dbReference>
<dbReference type="NCBIfam" id="TIGR02407">
    <property type="entry name" value="ectoine_ectB"/>
    <property type="match status" value="1"/>
</dbReference>
<gene>
    <name evidence="8" type="ORF">BFW38_07300</name>
</gene>
<sequence length="432" mass="47417">MNTHTLERLESEVRTYSRSFPVVFNRAKGAKLYTESGTEYIDFLAGAGTLNYGHNNPRLKKALVDYIMDDGITHGLDFFTKAKREFLETFESIILQPRGLEYKVQFPGPTGTNAVEAALRLARKATGRTNIITFTNGFHGVTMGALATTGNSKFREAAGLPTQGSSFLPYDGYMGEDVDTLDYMEKVLNDASSGIDFPAAVIVETVQGEGGITASSIKWLQRLEKICRAHEILLIVDDIQAGCGRTGKFFSFEHAGIKPDIVTCSKSLSGYGLPFAMVLMRPELDQWKPGQYNGTFRGHNLAFVTAAAAIREYWQDDALANEITRKGMLVEQRFKKLSHLLAEVGIKTSTRGRGLMRGLAFPNGEMADSITSECFENGLVIETSGPEGEVVKCLCPLTITEEELTQGLDIVSRAVEKLIAQHSTEHKMAANA</sequence>
<dbReference type="InterPro" id="IPR049704">
    <property type="entry name" value="Aminotrans_3_PPA_site"/>
</dbReference>
<dbReference type="InterPro" id="IPR015422">
    <property type="entry name" value="PyrdxlP-dep_Trfase_small"/>
</dbReference>
<evidence type="ECO:0000313" key="9">
    <source>
        <dbReference type="Proteomes" id="UP000094291"/>
    </source>
</evidence>
<reference evidence="8 9" key="1">
    <citation type="submission" date="2016-08" db="EMBL/GenBank/DDBJ databases">
        <authorList>
            <person name="Seilhamer J.J."/>
        </authorList>
    </citation>
    <scope>NUCLEOTIDE SEQUENCE [LARGE SCALE GENOMIC DNA]</scope>
    <source>
        <strain evidence="8 9">PH27A</strain>
    </source>
</reference>
<dbReference type="PANTHER" id="PTHR43552">
    <property type="entry name" value="DIAMINOBUTYRATE--2-OXOGLUTARATE AMINOTRANSFERASE"/>
    <property type="match status" value="1"/>
</dbReference>
<name>A0A1E2V8Z3_9GAMM</name>
<organism evidence="8 9">
    <name type="scientific">Terasakiispira papahanaumokuakeensis</name>
    <dbReference type="NCBI Taxonomy" id="197479"/>
    <lineage>
        <taxon>Bacteria</taxon>
        <taxon>Pseudomonadati</taxon>
        <taxon>Pseudomonadota</taxon>
        <taxon>Gammaproteobacteria</taxon>
        <taxon>Oceanospirillales</taxon>
        <taxon>Terasakiispira</taxon>
    </lineage>
</organism>
<accession>A0A1E2V8Z3</accession>
<dbReference type="AlphaFoldDB" id="A0A1E2V8Z3"/>
<dbReference type="Pfam" id="PF00202">
    <property type="entry name" value="Aminotran_3"/>
    <property type="match status" value="1"/>
</dbReference>
<dbReference type="InterPro" id="IPR005814">
    <property type="entry name" value="Aminotrans_3"/>
</dbReference>
<dbReference type="SUPFAM" id="SSF53383">
    <property type="entry name" value="PLP-dependent transferases"/>
    <property type="match status" value="1"/>
</dbReference>
<dbReference type="EC" id="2.6.1.76" evidence="7"/>
<proteinExistence type="inferred from homology"/>
<dbReference type="Gene3D" id="3.90.1150.10">
    <property type="entry name" value="Aspartate Aminotransferase, domain 1"/>
    <property type="match status" value="1"/>
</dbReference>
<keyword evidence="9" id="KW-1185">Reference proteome</keyword>
<dbReference type="OrthoDB" id="9801052at2"/>
<dbReference type="UniPathway" id="UPA00067">
    <property type="reaction ID" value="UER00121"/>
</dbReference>
<keyword evidence="5 6" id="KW-0663">Pyridoxal phosphate</keyword>
<dbReference type="GO" id="GO:0030170">
    <property type="term" value="F:pyridoxal phosphate binding"/>
    <property type="evidence" value="ECO:0007669"/>
    <property type="project" value="InterPro"/>
</dbReference>
<dbReference type="GO" id="GO:0019491">
    <property type="term" value="P:ectoine biosynthetic process"/>
    <property type="evidence" value="ECO:0007669"/>
    <property type="project" value="UniProtKB-UniPathway"/>
</dbReference>
<comment type="similarity">
    <text evidence="2 6">Belongs to the class-III pyridoxal-phosphate-dependent aminotransferase family.</text>
</comment>
<dbReference type="EMBL" id="MDTQ01000001">
    <property type="protein sequence ID" value="ODC03383.1"/>
    <property type="molecule type" value="Genomic_DNA"/>
</dbReference>
<protein>
    <recommendedName>
        <fullName evidence="7">Diaminobutyrate--2-oxoglutarate transaminase</fullName>
        <ecNumber evidence="7">2.6.1.76</ecNumber>
    </recommendedName>
    <alternativeName>
        <fullName evidence="7">DABA aminotransferase</fullName>
    </alternativeName>
</protein>
<dbReference type="InterPro" id="IPR015424">
    <property type="entry name" value="PyrdxlP-dep_Trfase"/>
</dbReference>
<dbReference type="NCBIfam" id="TIGR00709">
    <property type="entry name" value="dat"/>
    <property type="match status" value="1"/>
</dbReference>
<dbReference type="Proteomes" id="UP000094291">
    <property type="component" value="Unassembled WGS sequence"/>
</dbReference>
<evidence type="ECO:0000256" key="7">
    <source>
        <dbReference type="RuleBase" id="RU365034"/>
    </source>
</evidence>
<evidence type="ECO:0000256" key="3">
    <source>
        <dbReference type="ARBA" id="ARBA00022576"/>
    </source>
</evidence>
<dbReference type="InterPro" id="IPR015421">
    <property type="entry name" value="PyrdxlP-dep_Trfase_major"/>
</dbReference>
<dbReference type="InterPro" id="IPR004637">
    <property type="entry name" value="Dat"/>
</dbReference>
<dbReference type="Gene3D" id="3.40.640.10">
    <property type="entry name" value="Type I PLP-dependent aspartate aminotransferase-like (Major domain)"/>
    <property type="match status" value="1"/>
</dbReference>
<dbReference type="RefSeq" id="WP_068997799.1">
    <property type="nucleotide sequence ID" value="NZ_MDTQ01000001.1"/>
</dbReference>
<evidence type="ECO:0000256" key="2">
    <source>
        <dbReference type="ARBA" id="ARBA00008954"/>
    </source>
</evidence>
<evidence type="ECO:0000256" key="5">
    <source>
        <dbReference type="ARBA" id="ARBA00022898"/>
    </source>
</evidence>
<dbReference type="PROSITE" id="PS00600">
    <property type="entry name" value="AA_TRANSFER_CLASS_3"/>
    <property type="match status" value="1"/>
</dbReference>
<keyword evidence="4 7" id="KW-0808">Transferase</keyword>
<evidence type="ECO:0000313" key="8">
    <source>
        <dbReference type="EMBL" id="ODC03383.1"/>
    </source>
</evidence>